<name>A0A3R9P7Q4_9BACI</name>
<gene>
    <name evidence="1" type="ORF">D7Z54_05795</name>
</gene>
<dbReference type="AlphaFoldDB" id="A0A3R9P7Q4"/>
<dbReference type="SUPFAM" id="SSF52540">
    <property type="entry name" value="P-loop containing nucleoside triphosphate hydrolases"/>
    <property type="match status" value="1"/>
</dbReference>
<dbReference type="InterPro" id="IPR003203">
    <property type="entry name" value="CobU/CobP"/>
</dbReference>
<dbReference type="EMBL" id="RBVX01000003">
    <property type="protein sequence ID" value="RSL34648.1"/>
    <property type="molecule type" value="Genomic_DNA"/>
</dbReference>
<proteinExistence type="predicted"/>
<reference evidence="1 2" key="1">
    <citation type="submission" date="2018-10" db="EMBL/GenBank/DDBJ databases">
        <title>Draft genome sequence of Bacillus salarius IM0101, isolated from a hypersaline soil in Inner Mongolia, China.</title>
        <authorList>
            <person name="Yamprayoonswat W."/>
            <person name="Boonvisut S."/>
            <person name="Jumpathong W."/>
            <person name="Sittihan S."/>
            <person name="Ruangsuj P."/>
            <person name="Wanthongcharoen S."/>
            <person name="Thongpramul N."/>
            <person name="Pimmason S."/>
            <person name="Yu B."/>
            <person name="Yasawong M."/>
        </authorList>
    </citation>
    <scope>NUCLEOTIDE SEQUENCE [LARGE SCALE GENOMIC DNA]</scope>
    <source>
        <strain evidence="1 2">IM0101</strain>
    </source>
</reference>
<dbReference type="UniPathway" id="UPA00148">
    <property type="reaction ID" value="UER00236"/>
</dbReference>
<dbReference type="Proteomes" id="UP000275076">
    <property type="component" value="Unassembled WGS sequence"/>
</dbReference>
<dbReference type="GO" id="GO:0043752">
    <property type="term" value="F:adenosylcobinamide kinase activity"/>
    <property type="evidence" value="ECO:0007669"/>
    <property type="project" value="InterPro"/>
</dbReference>
<comment type="caution">
    <text evidence="1">The sequence shown here is derived from an EMBL/GenBank/DDBJ whole genome shotgun (WGS) entry which is preliminary data.</text>
</comment>
<dbReference type="InterPro" id="IPR027417">
    <property type="entry name" value="P-loop_NTPase"/>
</dbReference>
<dbReference type="OrthoDB" id="1766664at2"/>
<dbReference type="GO" id="GO:0000166">
    <property type="term" value="F:nucleotide binding"/>
    <property type="evidence" value="ECO:0007669"/>
    <property type="project" value="InterPro"/>
</dbReference>
<evidence type="ECO:0000313" key="2">
    <source>
        <dbReference type="Proteomes" id="UP000275076"/>
    </source>
</evidence>
<sequence length="170" mass="19914">MAYSICSRYEGIISKKRRGVALYVVTGGAFNGKKDWVLAEFALTSNRYDWFDLYKYTAYEWLPVTELENKIIVIQGIEQGVKQTLANDKKDASHFFNQYLLPLLKWEEVNVDRKVIIIGTDITKGVVPLNQETREWRDETGRLYQQLYQNAEEVYRIWFGMSQQLKSGRP</sequence>
<dbReference type="GO" id="GO:0009236">
    <property type="term" value="P:cobalamin biosynthetic process"/>
    <property type="evidence" value="ECO:0007669"/>
    <property type="project" value="UniProtKB-UniPathway"/>
</dbReference>
<protein>
    <submittedName>
        <fullName evidence="1">Uncharacterized protein</fullName>
    </submittedName>
</protein>
<keyword evidence="2" id="KW-1185">Reference proteome</keyword>
<evidence type="ECO:0000313" key="1">
    <source>
        <dbReference type="EMBL" id="RSL34648.1"/>
    </source>
</evidence>
<dbReference type="Pfam" id="PF02283">
    <property type="entry name" value="CobU"/>
    <property type="match status" value="1"/>
</dbReference>
<dbReference type="Gene3D" id="3.40.50.300">
    <property type="entry name" value="P-loop containing nucleotide triphosphate hydrolases"/>
    <property type="match status" value="1"/>
</dbReference>
<accession>A0A3R9P7Q4</accession>
<organism evidence="1 2">
    <name type="scientific">Salibacterium salarium</name>
    <dbReference type="NCBI Taxonomy" id="284579"/>
    <lineage>
        <taxon>Bacteria</taxon>
        <taxon>Bacillati</taxon>
        <taxon>Bacillota</taxon>
        <taxon>Bacilli</taxon>
        <taxon>Bacillales</taxon>
        <taxon>Bacillaceae</taxon>
    </lineage>
</organism>